<proteinExistence type="predicted"/>
<evidence type="ECO:0000313" key="2">
    <source>
        <dbReference type="EMBL" id="OAY68554.1"/>
    </source>
</evidence>
<dbReference type="STRING" id="4615.A0A199UUX2"/>
<organism evidence="2 3">
    <name type="scientific">Ananas comosus</name>
    <name type="common">Pineapple</name>
    <name type="synonym">Ananas ananas</name>
    <dbReference type="NCBI Taxonomy" id="4615"/>
    <lineage>
        <taxon>Eukaryota</taxon>
        <taxon>Viridiplantae</taxon>
        <taxon>Streptophyta</taxon>
        <taxon>Embryophyta</taxon>
        <taxon>Tracheophyta</taxon>
        <taxon>Spermatophyta</taxon>
        <taxon>Magnoliopsida</taxon>
        <taxon>Liliopsida</taxon>
        <taxon>Poales</taxon>
        <taxon>Bromeliaceae</taxon>
        <taxon>Bromelioideae</taxon>
        <taxon>Ananas</taxon>
    </lineage>
</organism>
<feature type="non-terminal residue" evidence="2">
    <location>
        <position position="260"/>
    </location>
</feature>
<comment type="caution">
    <text evidence="2">The sequence shown here is derived from an EMBL/GenBank/DDBJ whole genome shotgun (WGS) entry which is preliminary data.</text>
</comment>
<reference evidence="2 3" key="1">
    <citation type="journal article" date="2016" name="DNA Res.">
        <title>The draft genome of MD-2 pineapple using hybrid error correction of long reads.</title>
        <authorList>
            <person name="Redwan R.M."/>
            <person name="Saidin A."/>
            <person name="Kumar S.V."/>
        </authorList>
    </citation>
    <scope>NUCLEOTIDE SEQUENCE [LARGE SCALE GENOMIC DNA]</scope>
    <source>
        <strain evidence="3">cv. MD2</strain>
        <tissue evidence="2">Leaf</tissue>
    </source>
</reference>
<name>A0A199UUX2_ANACO</name>
<evidence type="ECO:0000313" key="3">
    <source>
        <dbReference type="Proteomes" id="UP000092600"/>
    </source>
</evidence>
<feature type="region of interest" description="Disordered" evidence="1">
    <location>
        <begin position="1"/>
        <end position="37"/>
    </location>
</feature>
<gene>
    <name evidence="2" type="ORF">ACMD2_26493</name>
</gene>
<dbReference type="PANTHER" id="PTHR33924">
    <property type="entry name" value="CATION-TRANSPORTING ATPASE"/>
    <property type="match status" value="1"/>
</dbReference>
<evidence type="ECO:0000256" key="1">
    <source>
        <dbReference type="SAM" id="MobiDB-lite"/>
    </source>
</evidence>
<protein>
    <submittedName>
        <fullName evidence="2">Uncharacterized protein</fullName>
    </submittedName>
</protein>
<accession>A0A199UUX2</accession>
<sequence>MLEHQFSKEGTSQISEVTASPTPDPLETGTTHSSLGQSLKLSSSTIHHCHVLSKCEKENIECCVPKKVDEECELKSKNSGIGQLDLNAVDVSSMVEDNSCCVSETKQRGRKPKKRKDDVIKKKITLQERAAANVALHWLDLLQQDIKGRLDALRRSEERVRNAIHTELPYLLSTEFSSGKEIGAPRKSSLEAGCLEKAISESHMTRWRALFSQIEKALDEEARYLENWLRQVQEMRTHGEKGLKYAGENVFSKLEPLDGL</sequence>
<dbReference type="EMBL" id="LSRQ01004882">
    <property type="protein sequence ID" value="OAY68554.1"/>
    <property type="molecule type" value="Genomic_DNA"/>
</dbReference>
<feature type="compositionally biased region" description="Polar residues" evidence="1">
    <location>
        <begin position="8"/>
        <end position="21"/>
    </location>
</feature>
<dbReference type="Proteomes" id="UP000092600">
    <property type="component" value="Unassembled WGS sequence"/>
</dbReference>
<dbReference type="AlphaFoldDB" id="A0A199UUX2"/>
<dbReference type="PANTHER" id="PTHR33924:SF5">
    <property type="entry name" value="CATION-TRANSPORTING ATPASE"/>
    <property type="match status" value="1"/>
</dbReference>